<name>H8WZX2_CANO9</name>
<dbReference type="PANTHER" id="PTHR31531">
    <property type="entry name" value="E3 UBIQUITIN-PROTEIN LIGASE E3D FAMILY MEMBER"/>
    <property type="match status" value="1"/>
</dbReference>
<gene>
    <name evidence="1" type="ORF">CORT_0B06080</name>
</gene>
<dbReference type="InterPro" id="IPR019193">
    <property type="entry name" value="UBQ-conj_enz_E2-bd_prot"/>
</dbReference>
<dbReference type="GO" id="GO:0051865">
    <property type="term" value="P:protein autoubiquitination"/>
    <property type="evidence" value="ECO:0007669"/>
    <property type="project" value="TreeGrafter"/>
</dbReference>
<protein>
    <submittedName>
        <fullName evidence="1">Uncharacterized protein</fullName>
    </submittedName>
</protein>
<reference evidence="1 2" key="1">
    <citation type="journal article" date="2012" name="PLoS ONE">
        <title>Sequence and analysis of the genome of the pathogenic yeast Candida orthopsilosis.</title>
        <authorList>
            <person name="Riccombeni A."/>
            <person name="Vidanes G."/>
            <person name="Proux-Wera E."/>
            <person name="Wolfe K.H."/>
            <person name="Butler G."/>
        </authorList>
    </citation>
    <scope>NUCLEOTIDE SEQUENCE [LARGE SCALE GENOMIC DNA]</scope>
    <source>
        <strain evidence="1 2">Co 90-125</strain>
    </source>
</reference>
<evidence type="ECO:0000313" key="1">
    <source>
        <dbReference type="EMBL" id="CCG22317.1"/>
    </source>
</evidence>
<dbReference type="EMBL" id="HE681720">
    <property type="protein sequence ID" value="CCG22317.1"/>
    <property type="molecule type" value="Genomic_DNA"/>
</dbReference>
<sequence>MVAGLHRINLLLCMSYRRMYSVEYLPRLNQLSIEIEGVVSNAVTGVRLEEERLILISVEGHDPIKVESPIAFTSATPTSINVQKSKLLISLKVDPQLGSGSANDTDNGPEKWSCGWLNKHTSKMGSKNKFQFRCSNCQNQLIDSFSFVFKDMPGDYWYELMDFWHCHKPENNQPSGKDYGILKPKDDKTIIIGSFYLLQTVNSSLQLVEKSEEAIYICKICHQVIGDRFQNVIRLLKWKLNLAYGKESQTSISTYDPLLYAVNLFITKIQSSALRKFIIDVNEKRAFLWILNIDIDVTIDGRILPKCLKVLWFFNKNDENVGNGYEKTEILYKEVADNLLAALQNNTINSTVEIGSIKYQVSYIPTLMTR</sequence>
<organism evidence="1 2">
    <name type="scientific">Candida orthopsilosis (strain 90-125)</name>
    <name type="common">Yeast</name>
    <dbReference type="NCBI Taxonomy" id="1136231"/>
    <lineage>
        <taxon>Eukaryota</taxon>
        <taxon>Fungi</taxon>
        <taxon>Dikarya</taxon>
        <taxon>Ascomycota</taxon>
        <taxon>Saccharomycotina</taxon>
        <taxon>Pichiomycetes</taxon>
        <taxon>Debaryomycetaceae</taxon>
        <taxon>Candida/Lodderomyces clade</taxon>
        <taxon>Candida</taxon>
    </lineage>
</organism>
<evidence type="ECO:0000313" key="2">
    <source>
        <dbReference type="Proteomes" id="UP000005018"/>
    </source>
</evidence>
<dbReference type="GO" id="GO:0030332">
    <property type="term" value="F:cyclin binding"/>
    <property type="evidence" value="ECO:0007669"/>
    <property type="project" value="TreeGrafter"/>
</dbReference>
<dbReference type="GO" id="GO:0061630">
    <property type="term" value="F:ubiquitin protein ligase activity"/>
    <property type="evidence" value="ECO:0007669"/>
    <property type="project" value="TreeGrafter"/>
</dbReference>
<dbReference type="Proteomes" id="UP000005018">
    <property type="component" value="Chromosome 2"/>
</dbReference>
<dbReference type="eggNOG" id="KOG4784">
    <property type="taxonomic scope" value="Eukaryota"/>
</dbReference>
<proteinExistence type="predicted"/>
<dbReference type="GO" id="GO:0006513">
    <property type="term" value="P:protein monoubiquitination"/>
    <property type="evidence" value="ECO:0007669"/>
    <property type="project" value="TreeGrafter"/>
</dbReference>
<dbReference type="GO" id="GO:0005829">
    <property type="term" value="C:cytosol"/>
    <property type="evidence" value="ECO:0007669"/>
    <property type="project" value="TreeGrafter"/>
</dbReference>
<dbReference type="GO" id="GO:0000209">
    <property type="term" value="P:protein polyubiquitination"/>
    <property type="evidence" value="ECO:0007669"/>
    <property type="project" value="TreeGrafter"/>
</dbReference>
<dbReference type="HOGENOM" id="CLU_029122_0_0_1"/>
<dbReference type="KEGG" id="cot:CORT_0B06080"/>
<dbReference type="GO" id="GO:0031624">
    <property type="term" value="F:ubiquitin conjugating enzyme binding"/>
    <property type="evidence" value="ECO:0007669"/>
    <property type="project" value="TreeGrafter"/>
</dbReference>
<dbReference type="GeneID" id="14538790"/>
<dbReference type="GO" id="GO:0005634">
    <property type="term" value="C:nucleus"/>
    <property type="evidence" value="ECO:0007669"/>
    <property type="project" value="TreeGrafter"/>
</dbReference>
<dbReference type="Pfam" id="PF09814">
    <property type="entry name" value="HECT_2"/>
    <property type="match status" value="1"/>
</dbReference>
<dbReference type="GO" id="GO:0043161">
    <property type="term" value="P:proteasome-mediated ubiquitin-dependent protein catabolic process"/>
    <property type="evidence" value="ECO:0007669"/>
    <property type="project" value="TreeGrafter"/>
</dbReference>
<dbReference type="PANTHER" id="PTHR31531:SF2">
    <property type="entry name" value="E3 UBIQUITIN-PROTEIN LIGASE E3D"/>
    <property type="match status" value="1"/>
</dbReference>
<accession>H8WZX2</accession>
<dbReference type="RefSeq" id="XP_003867754.1">
    <property type="nucleotide sequence ID" value="XM_003867706.1"/>
</dbReference>
<dbReference type="GO" id="GO:0000151">
    <property type="term" value="C:ubiquitin ligase complex"/>
    <property type="evidence" value="ECO:0007669"/>
    <property type="project" value="TreeGrafter"/>
</dbReference>
<dbReference type="OrthoDB" id="386949at2759"/>
<keyword evidence="2" id="KW-1185">Reference proteome</keyword>
<dbReference type="AlphaFoldDB" id="H8WZX2"/>